<reference evidence="8" key="1">
    <citation type="journal article" date="2009" name="Appl. Environ. Microbiol.">
        <title>Complete genome sequence of the chemolithoautotrophic marine magnetotactic coccus strain MC-1.</title>
        <authorList>
            <person name="Schubbe S."/>
            <person name="Williams T.J."/>
            <person name="Xie G."/>
            <person name="Kiss H.E."/>
            <person name="Brettin T.S."/>
            <person name="Martinez D."/>
            <person name="Ross C.A."/>
            <person name="Schuler D."/>
            <person name="Cox B.L."/>
            <person name="Nealson K.H."/>
            <person name="Bazylinski D.A."/>
        </authorList>
    </citation>
    <scope>NUCLEOTIDE SEQUENCE [LARGE SCALE GENOMIC DNA]</scope>
    <source>
        <strain evidence="8">ATCC BAA-1437 / JCM 17883 / MC-1</strain>
    </source>
</reference>
<evidence type="ECO:0000256" key="4">
    <source>
        <dbReference type="ARBA" id="ARBA00023136"/>
    </source>
</evidence>
<dbReference type="GO" id="GO:0015562">
    <property type="term" value="F:efflux transmembrane transporter activity"/>
    <property type="evidence" value="ECO:0007669"/>
    <property type="project" value="InterPro"/>
</dbReference>
<dbReference type="STRING" id="156889.Mmc1_3383"/>
<dbReference type="EMBL" id="CP000471">
    <property type="protein sequence ID" value="ABK45869.1"/>
    <property type="molecule type" value="Genomic_DNA"/>
</dbReference>
<dbReference type="SUPFAM" id="SSF56954">
    <property type="entry name" value="Outer membrane efflux proteins (OEP)"/>
    <property type="match status" value="1"/>
</dbReference>
<accession>A0LD26</accession>
<feature type="chain" id="PRO_5002627118" description="Outer membrane efflux protein" evidence="6">
    <location>
        <begin position="20"/>
        <end position="405"/>
    </location>
</feature>
<comment type="subcellular location">
    <subcellularLocation>
        <location evidence="1">Cell outer membrane</location>
    </subcellularLocation>
</comment>
<dbReference type="HOGENOM" id="CLU_692322_0_0_5"/>
<evidence type="ECO:0000256" key="3">
    <source>
        <dbReference type="ARBA" id="ARBA00022692"/>
    </source>
</evidence>
<dbReference type="GO" id="GO:0015288">
    <property type="term" value="F:porin activity"/>
    <property type="evidence" value="ECO:0007669"/>
    <property type="project" value="TreeGrafter"/>
</dbReference>
<keyword evidence="3" id="KW-0812">Transmembrane</keyword>
<evidence type="ECO:0008006" key="9">
    <source>
        <dbReference type="Google" id="ProtNLM"/>
    </source>
</evidence>
<dbReference type="GO" id="GO:1990281">
    <property type="term" value="C:efflux pump complex"/>
    <property type="evidence" value="ECO:0007669"/>
    <property type="project" value="TreeGrafter"/>
</dbReference>
<proteinExistence type="predicted"/>
<keyword evidence="2" id="KW-1134">Transmembrane beta strand</keyword>
<evidence type="ECO:0000256" key="5">
    <source>
        <dbReference type="ARBA" id="ARBA00023237"/>
    </source>
</evidence>
<dbReference type="RefSeq" id="WP_011714928.1">
    <property type="nucleotide sequence ID" value="NC_008576.1"/>
</dbReference>
<dbReference type="Proteomes" id="UP000002586">
    <property type="component" value="Chromosome"/>
</dbReference>
<evidence type="ECO:0000256" key="6">
    <source>
        <dbReference type="SAM" id="SignalP"/>
    </source>
</evidence>
<feature type="signal peptide" evidence="6">
    <location>
        <begin position="1"/>
        <end position="19"/>
    </location>
</feature>
<keyword evidence="8" id="KW-1185">Reference proteome</keyword>
<sequence precursor="true">MLHLGALFATLFLACTALAGSDSPSYFELQGMLAQHPSVAALEQSGLGQATRAQGDMGLPNPTLALGINNVPIQTPTRFDRFLPSNKSIAIAQPLPNLTARRANRALTLNRSDLALAQAKNTQAQLTLQLITSLAQRQRIAQTIQVIQAQLDKISELDQWLKGEMASGKPAYGEVEALDIQHSQLQEQLLLQEGEDQRHKATLEQLVQQSPRIAPPALQPLTWQNHTPIAVEIAQIKQAMASRQVEITQASLRPDYGVNAMWQQREDGKNFSGEDWYSITATISVPLWAKWNQKPKIAAAKVAVDEAKLLVDDALRSSRASYDTALAEYHTSGQLLKAITKRQQEIRELEAAMNRRYEAGEASLEQLIKPAMTRIKLGEDLARHRALQTIAAAKIHTLFYSQVQP</sequence>
<evidence type="ECO:0000256" key="1">
    <source>
        <dbReference type="ARBA" id="ARBA00004442"/>
    </source>
</evidence>
<dbReference type="InterPro" id="IPR051906">
    <property type="entry name" value="TolC-like"/>
</dbReference>
<dbReference type="KEGG" id="mgm:Mmc1_3383"/>
<dbReference type="PANTHER" id="PTHR30026">
    <property type="entry name" value="OUTER MEMBRANE PROTEIN TOLC"/>
    <property type="match status" value="1"/>
</dbReference>
<keyword evidence="6" id="KW-0732">Signal</keyword>
<evidence type="ECO:0000256" key="2">
    <source>
        <dbReference type="ARBA" id="ARBA00022452"/>
    </source>
</evidence>
<dbReference type="Gene3D" id="1.20.1600.10">
    <property type="entry name" value="Outer membrane efflux proteins (OEP)"/>
    <property type="match status" value="1"/>
</dbReference>
<dbReference type="PANTHER" id="PTHR30026:SF20">
    <property type="entry name" value="OUTER MEMBRANE PROTEIN TOLC"/>
    <property type="match status" value="1"/>
</dbReference>
<reference evidence="7 8" key="2">
    <citation type="journal article" date="2012" name="Int. J. Syst. Evol. Microbiol.">
        <title>Magnetococcus marinus gen. nov., sp. nov., a marine, magnetotactic bacterium that represents a novel lineage (Magnetococcaceae fam. nov.; Magnetococcales ord. nov.) at the base of the Alphaproteobacteria.</title>
        <authorList>
            <person name="Bazylinski D.A."/>
            <person name="Williams T.J."/>
            <person name="Lefevre C.T."/>
            <person name="Berg R.J."/>
            <person name="Zhang C.L."/>
            <person name="Bowser S.S."/>
            <person name="Dean A.J."/>
            <person name="Beveridge T.J."/>
        </authorList>
    </citation>
    <scope>NUCLEOTIDE SEQUENCE [LARGE SCALE GENOMIC DNA]</scope>
    <source>
        <strain evidence="8">ATCC BAA-1437 / JCM 17883 / MC-1</strain>
    </source>
</reference>
<organism evidence="7 8">
    <name type="scientific">Magnetococcus marinus (strain ATCC BAA-1437 / JCM 17883 / MC-1)</name>
    <dbReference type="NCBI Taxonomy" id="156889"/>
    <lineage>
        <taxon>Bacteria</taxon>
        <taxon>Pseudomonadati</taxon>
        <taxon>Pseudomonadota</taxon>
        <taxon>Magnetococcia</taxon>
        <taxon>Magnetococcales</taxon>
        <taxon>Magnetococcaceae</taxon>
        <taxon>Magnetococcus</taxon>
    </lineage>
</organism>
<dbReference type="eggNOG" id="COG1538">
    <property type="taxonomic scope" value="Bacteria"/>
</dbReference>
<dbReference type="GO" id="GO:0009279">
    <property type="term" value="C:cell outer membrane"/>
    <property type="evidence" value="ECO:0007669"/>
    <property type="project" value="UniProtKB-SubCell"/>
</dbReference>
<protein>
    <recommendedName>
        <fullName evidence="9">Outer membrane efflux protein</fullName>
    </recommendedName>
</protein>
<keyword evidence="5" id="KW-0998">Cell outer membrane</keyword>
<evidence type="ECO:0000313" key="7">
    <source>
        <dbReference type="EMBL" id="ABK45869.1"/>
    </source>
</evidence>
<keyword evidence="4" id="KW-0472">Membrane</keyword>
<gene>
    <name evidence="7" type="ordered locus">Mmc1_3383</name>
</gene>
<dbReference type="OrthoDB" id="7616531at2"/>
<name>A0LD26_MAGMM</name>
<evidence type="ECO:0000313" key="8">
    <source>
        <dbReference type="Proteomes" id="UP000002586"/>
    </source>
</evidence>
<dbReference type="AlphaFoldDB" id="A0LD26"/>